<sequence>MPSLLKSCLCNCSAEITPMMVPHPLCPECQSEFVEKIEEDNDPRSFVEAGHEQGDDDDDGQEGQETVGLEDLLRVIHLLSSAPMTVNQRQQQAQVQSPGGYPTGTEAGAATSPFSLFNSQAARSASGNTTTNVARAAATDSHDEDVEMLDVEQDTEPRQQPQGPPTSISSLLERIGLELRFMNEGGQPGLGGFGGLFNMVGNPGDYVFGQGGLDDVITQMMEMQRTRAELQSEFVHFTFHKNKRFYKPMDKIIDYVEQDPHTREFSEMCPPPLPAGVDVSHYDYVKPCSPIQMNHLRLFNRKPRPMPQRYERAFRRAVRHVSALMALPEKLPMPTKLTLSTVRYDGSKFAGLDYARLKLKSRHQAHPMALSDAGIVWDTLLDGRIVQPHDTRLGGKGKLIERGAGGQAGRVDVDKDNISMGRLILMLSHRDLLILGALEQPLTAAYLDERWPIHIGQSWYHGGSEKFVNKMTRHAVYHCFDAKKFDAAIDGWLVKEALLILREQFVGGMDPKYDTLWSFVYESLVEVVICRDDGIRMQKHVGTTSGNCFNTLVQSIITMFLGYTALIVKAEERRGAIGIDMILMECEIDVLGDDMVMALEMNWVYLTKETLAAVVLDCFNIDWSGKKSFSTRQLMDDSLPGTIPFQGVQFLGAYFRHQRWGDGPYAPKIVVPYRPFKETYLSLMFPKYGEYAPEHSWLRAIGLYLNAAGNPETQLWLEKYLDYLETLDFERPTLWPKSMEKMVTRDYWNMGRLPPLPCRITIEQWYRITVLARENEE</sequence>
<dbReference type="OrthoDB" id="2316909at2759"/>
<dbReference type="AlphaFoldDB" id="A0A9P8BPH3"/>
<evidence type="ECO:0000256" key="1">
    <source>
        <dbReference type="SAM" id="MobiDB-lite"/>
    </source>
</evidence>
<dbReference type="PROSITE" id="PS50507">
    <property type="entry name" value="RDRP_SSRNA_POS"/>
    <property type="match status" value="1"/>
</dbReference>
<feature type="region of interest" description="Disordered" evidence="1">
    <location>
        <begin position="85"/>
        <end position="168"/>
    </location>
</feature>
<organism evidence="3 4">
    <name type="scientific">Linnemannia hyalina</name>
    <dbReference type="NCBI Taxonomy" id="64524"/>
    <lineage>
        <taxon>Eukaryota</taxon>
        <taxon>Fungi</taxon>
        <taxon>Fungi incertae sedis</taxon>
        <taxon>Mucoromycota</taxon>
        <taxon>Mortierellomycotina</taxon>
        <taxon>Mortierellomycetes</taxon>
        <taxon>Mortierellales</taxon>
        <taxon>Mortierellaceae</taxon>
        <taxon>Linnemannia</taxon>
    </lineage>
</organism>
<evidence type="ECO:0000259" key="2">
    <source>
        <dbReference type="PROSITE" id="PS50507"/>
    </source>
</evidence>
<feature type="compositionally biased region" description="Polar residues" evidence="1">
    <location>
        <begin position="112"/>
        <end position="127"/>
    </location>
</feature>
<accession>A0A9P8BPH3</accession>
<reference evidence="3" key="1">
    <citation type="submission" date="2021-06" db="EMBL/GenBank/DDBJ databases">
        <title>Genome Sequence of Mortierella hyaline Strain SCG-10, a Cold-Adapted, Nitrate-Reducing Fungus Isolated from Soil in Minnesota, USA.</title>
        <authorList>
            <person name="Aldossari N."/>
        </authorList>
    </citation>
    <scope>NUCLEOTIDE SEQUENCE</scope>
    <source>
        <strain evidence="3">SCG-10</strain>
    </source>
</reference>
<proteinExistence type="predicted"/>
<dbReference type="GO" id="GO:0003968">
    <property type="term" value="F:RNA-directed RNA polymerase activity"/>
    <property type="evidence" value="ECO:0007669"/>
    <property type="project" value="InterPro"/>
</dbReference>
<protein>
    <recommendedName>
        <fullName evidence="2">RdRp catalytic domain-containing protein</fullName>
    </recommendedName>
</protein>
<dbReference type="EMBL" id="JAHRHY010000017">
    <property type="protein sequence ID" value="KAG9063158.1"/>
    <property type="molecule type" value="Genomic_DNA"/>
</dbReference>
<evidence type="ECO:0000313" key="4">
    <source>
        <dbReference type="Proteomes" id="UP000707451"/>
    </source>
</evidence>
<dbReference type="InterPro" id="IPR001205">
    <property type="entry name" value="RNA-dir_pol_C"/>
</dbReference>
<dbReference type="Proteomes" id="UP000707451">
    <property type="component" value="Unassembled WGS sequence"/>
</dbReference>
<dbReference type="Pfam" id="PF00680">
    <property type="entry name" value="RdRP_1"/>
    <property type="match status" value="1"/>
</dbReference>
<gene>
    <name evidence="3" type="ORF">KI688_004759</name>
</gene>
<feature type="compositionally biased region" description="Low complexity" evidence="1">
    <location>
        <begin position="128"/>
        <end position="139"/>
    </location>
</feature>
<dbReference type="InterPro" id="IPR043502">
    <property type="entry name" value="DNA/RNA_pol_sf"/>
</dbReference>
<comment type="caution">
    <text evidence="3">The sequence shown here is derived from an EMBL/GenBank/DDBJ whole genome shotgun (WGS) entry which is preliminary data.</text>
</comment>
<feature type="domain" description="RdRp catalytic" evidence="2">
    <location>
        <begin position="475"/>
        <end position="607"/>
    </location>
</feature>
<dbReference type="GO" id="GO:0039694">
    <property type="term" value="P:viral RNA genome replication"/>
    <property type="evidence" value="ECO:0007669"/>
    <property type="project" value="InterPro"/>
</dbReference>
<dbReference type="InterPro" id="IPR007094">
    <property type="entry name" value="RNA-dir_pol_PSvirus"/>
</dbReference>
<dbReference type="GO" id="GO:0003723">
    <property type="term" value="F:RNA binding"/>
    <property type="evidence" value="ECO:0007669"/>
    <property type="project" value="InterPro"/>
</dbReference>
<feature type="compositionally biased region" description="Acidic residues" evidence="1">
    <location>
        <begin position="142"/>
        <end position="154"/>
    </location>
</feature>
<dbReference type="GO" id="GO:0006351">
    <property type="term" value="P:DNA-templated transcription"/>
    <property type="evidence" value="ECO:0007669"/>
    <property type="project" value="InterPro"/>
</dbReference>
<name>A0A9P8BPH3_9FUNG</name>
<dbReference type="SUPFAM" id="SSF56672">
    <property type="entry name" value="DNA/RNA polymerases"/>
    <property type="match status" value="1"/>
</dbReference>
<keyword evidence="4" id="KW-1185">Reference proteome</keyword>
<evidence type="ECO:0000313" key="3">
    <source>
        <dbReference type="EMBL" id="KAG9063158.1"/>
    </source>
</evidence>
<feature type="compositionally biased region" description="Polar residues" evidence="1">
    <location>
        <begin position="158"/>
        <end position="168"/>
    </location>
</feature>